<dbReference type="GO" id="GO:0008168">
    <property type="term" value="F:methyltransferase activity"/>
    <property type="evidence" value="ECO:0007669"/>
    <property type="project" value="UniProtKB-KW"/>
</dbReference>
<reference evidence="3" key="1">
    <citation type="submission" date="2016-10" db="EMBL/GenBank/DDBJ databases">
        <authorList>
            <person name="Varghese N."/>
            <person name="Submissions S."/>
        </authorList>
    </citation>
    <scope>NUCLEOTIDE SEQUENCE [LARGE SCALE GENOMIC DNA]</scope>
    <source>
        <strain evidence="3">Gh-67</strain>
    </source>
</reference>
<name>A0A1G8KMB2_9SPHI</name>
<dbReference type="EMBL" id="FNCG01000021">
    <property type="protein sequence ID" value="SDI44554.1"/>
    <property type="molecule type" value="Genomic_DNA"/>
</dbReference>
<evidence type="ECO:0000313" key="3">
    <source>
        <dbReference type="Proteomes" id="UP000199705"/>
    </source>
</evidence>
<keyword evidence="3" id="KW-1185">Reference proteome</keyword>
<sequence length="213" mass="23924">MKNAWTEKWDQRYAEEEFAYGEQPNNFLQQQLSLLKPGKILFPAEGEGRNAVFAAGLGWAVSAFDISVEGQKKALKLAEQKQVAIDYQVGELQELNYTAGQFDVIALIYAHFPPNIKSLVHQSLNKYLNVGGLIIFEAFSKSHLDYLAKDEKMGGPRDIESLFSLEEIKTDFNNYEILELLETAIHLNEGPYHSGQGSVIRFVGRKKLVGAIV</sequence>
<evidence type="ECO:0000313" key="2">
    <source>
        <dbReference type="EMBL" id="SDI44554.1"/>
    </source>
</evidence>
<gene>
    <name evidence="2" type="ORF">SAMN05192573_12110</name>
</gene>
<accession>A0A1G8KMB2</accession>
<feature type="domain" description="Methyltransferase" evidence="1">
    <location>
        <begin position="45"/>
        <end position="132"/>
    </location>
</feature>
<evidence type="ECO:0000259" key="1">
    <source>
        <dbReference type="Pfam" id="PF13649"/>
    </source>
</evidence>
<dbReference type="InterPro" id="IPR029063">
    <property type="entry name" value="SAM-dependent_MTases_sf"/>
</dbReference>
<keyword evidence="2" id="KW-0808">Transferase</keyword>
<dbReference type="Proteomes" id="UP000199705">
    <property type="component" value="Unassembled WGS sequence"/>
</dbReference>
<keyword evidence="2" id="KW-0489">Methyltransferase</keyword>
<dbReference type="Gene3D" id="3.40.50.150">
    <property type="entry name" value="Vaccinia Virus protein VP39"/>
    <property type="match status" value="1"/>
</dbReference>
<organism evidence="2 3">
    <name type="scientific">Mucilaginibacter gossypii</name>
    <dbReference type="NCBI Taxonomy" id="551996"/>
    <lineage>
        <taxon>Bacteria</taxon>
        <taxon>Pseudomonadati</taxon>
        <taxon>Bacteroidota</taxon>
        <taxon>Sphingobacteriia</taxon>
        <taxon>Sphingobacteriales</taxon>
        <taxon>Sphingobacteriaceae</taxon>
        <taxon>Mucilaginibacter</taxon>
    </lineage>
</organism>
<dbReference type="InterPro" id="IPR041698">
    <property type="entry name" value="Methyltransf_25"/>
</dbReference>
<dbReference type="Pfam" id="PF13649">
    <property type="entry name" value="Methyltransf_25"/>
    <property type="match status" value="1"/>
</dbReference>
<proteinExistence type="predicted"/>
<dbReference type="GO" id="GO:0032259">
    <property type="term" value="P:methylation"/>
    <property type="evidence" value="ECO:0007669"/>
    <property type="project" value="UniProtKB-KW"/>
</dbReference>
<dbReference type="RefSeq" id="WP_091174974.1">
    <property type="nucleotide sequence ID" value="NZ_FNCG01000021.1"/>
</dbReference>
<protein>
    <submittedName>
        <fullName evidence="2">Methyltransferase domain-containing protein</fullName>
    </submittedName>
</protein>
<dbReference type="AlphaFoldDB" id="A0A1G8KMB2"/>
<dbReference type="SUPFAM" id="SSF53335">
    <property type="entry name" value="S-adenosyl-L-methionine-dependent methyltransferases"/>
    <property type="match status" value="1"/>
</dbReference>